<dbReference type="Pfam" id="PF01687">
    <property type="entry name" value="Flavokinase"/>
    <property type="match status" value="1"/>
</dbReference>
<dbReference type="UniPathway" id="UPA00277">
    <property type="reaction ID" value="UER00407"/>
</dbReference>
<keyword evidence="11 15" id="KW-0067">ATP-binding</keyword>
<comment type="function">
    <text evidence="1">Catalyzes the phosphorylation of riboflavin to FMN followed by the adenylation of FMN to FAD.</text>
</comment>
<dbReference type="Gene3D" id="3.40.50.620">
    <property type="entry name" value="HUPs"/>
    <property type="match status" value="1"/>
</dbReference>
<dbReference type="InterPro" id="IPR023468">
    <property type="entry name" value="Riboflavin_kinase"/>
</dbReference>
<dbReference type="InterPro" id="IPR004821">
    <property type="entry name" value="Cyt_trans-like"/>
</dbReference>
<comment type="caution">
    <text evidence="17">The sequence shown here is derived from an EMBL/GenBank/DDBJ whole genome shotgun (WGS) entry which is preliminary data.</text>
</comment>
<dbReference type="EC" id="2.7.1.26" evidence="15"/>
<evidence type="ECO:0000313" key="17">
    <source>
        <dbReference type="EMBL" id="RXK58809.1"/>
    </source>
</evidence>
<feature type="domain" description="Riboflavin kinase" evidence="16">
    <location>
        <begin position="182"/>
        <end position="309"/>
    </location>
</feature>
<dbReference type="CDD" id="cd02064">
    <property type="entry name" value="FAD_synthetase_N"/>
    <property type="match status" value="1"/>
</dbReference>
<evidence type="ECO:0000256" key="1">
    <source>
        <dbReference type="ARBA" id="ARBA00002121"/>
    </source>
</evidence>
<evidence type="ECO:0000256" key="2">
    <source>
        <dbReference type="ARBA" id="ARBA00004726"/>
    </source>
</evidence>
<name>A0A4Q1CFR7_9BACT</name>
<evidence type="ECO:0000256" key="10">
    <source>
        <dbReference type="ARBA" id="ARBA00022827"/>
    </source>
</evidence>
<keyword evidence="7 15" id="KW-0548">Nucleotidyltransferase</keyword>
<dbReference type="NCBIfam" id="NF004162">
    <property type="entry name" value="PRK05627.1-5"/>
    <property type="match status" value="1"/>
</dbReference>
<evidence type="ECO:0000256" key="11">
    <source>
        <dbReference type="ARBA" id="ARBA00022840"/>
    </source>
</evidence>
<proteinExistence type="inferred from homology"/>
<dbReference type="PIRSF" id="PIRSF004491">
    <property type="entry name" value="FAD_Synth"/>
    <property type="match status" value="1"/>
</dbReference>
<gene>
    <name evidence="17" type="ORF">ESA94_15575</name>
</gene>
<dbReference type="EMBL" id="SDHW01000005">
    <property type="protein sequence ID" value="RXK58809.1"/>
    <property type="molecule type" value="Genomic_DNA"/>
</dbReference>
<keyword evidence="10 15" id="KW-0274">FAD</keyword>
<dbReference type="GO" id="GO:0006747">
    <property type="term" value="P:FAD biosynthetic process"/>
    <property type="evidence" value="ECO:0007669"/>
    <property type="project" value="UniProtKB-UniRule"/>
</dbReference>
<dbReference type="NCBIfam" id="TIGR00083">
    <property type="entry name" value="ribF"/>
    <property type="match status" value="1"/>
</dbReference>
<evidence type="ECO:0000259" key="16">
    <source>
        <dbReference type="SMART" id="SM00904"/>
    </source>
</evidence>
<dbReference type="GO" id="GO:0009398">
    <property type="term" value="P:FMN biosynthetic process"/>
    <property type="evidence" value="ECO:0007669"/>
    <property type="project" value="UniProtKB-UniRule"/>
</dbReference>
<evidence type="ECO:0000256" key="9">
    <source>
        <dbReference type="ARBA" id="ARBA00022777"/>
    </source>
</evidence>
<evidence type="ECO:0000256" key="4">
    <source>
        <dbReference type="ARBA" id="ARBA00022630"/>
    </source>
</evidence>
<dbReference type="GO" id="GO:0005524">
    <property type="term" value="F:ATP binding"/>
    <property type="evidence" value="ECO:0007669"/>
    <property type="project" value="UniProtKB-UniRule"/>
</dbReference>
<dbReference type="SMART" id="SM00904">
    <property type="entry name" value="Flavokinase"/>
    <property type="match status" value="1"/>
</dbReference>
<evidence type="ECO:0000256" key="6">
    <source>
        <dbReference type="ARBA" id="ARBA00022679"/>
    </source>
</evidence>
<dbReference type="InterPro" id="IPR015864">
    <property type="entry name" value="FAD_synthase"/>
</dbReference>
<dbReference type="UniPathway" id="UPA00276">
    <property type="reaction ID" value="UER00406"/>
</dbReference>
<dbReference type="NCBIfam" id="TIGR00125">
    <property type="entry name" value="cyt_tran_rel"/>
    <property type="match status" value="1"/>
</dbReference>
<accession>A0A4Q1CFR7</accession>
<reference evidence="17 18" key="1">
    <citation type="submission" date="2019-01" db="EMBL/GenBank/DDBJ databases">
        <title>Lacibacter sp. strain TTM-7.</title>
        <authorList>
            <person name="Chen W.-M."/>
        </authorList>
    </citation>
    <scope>NUCLEOTIDE SEQUENCE [LARGE SCALE GENOMIC DNA]</scope>
    <source>
        <strain evidence="17 18">TTM-7</strain>
    </source>
</reference>
<comment type="pathway">
    <text evidence="3 15">Cofactor biosynthesis; FMN biosynthesis; FMN from riboflavin (ATP route): step 1/1.</text>
</comment>
<dbReference type="PANTHER" id="PTHR22749:SF6">
    <property type="entry name" value="RIBOFLAVIN KINASE"/>
    <property type="match status" value="1"/>
</dbReference>
<sequence>MKVYRSLQQLPVFSKTVLTIGTFDGVHLGHQQIIRQLIAEAKEREAESVLISFYPHPRKVLKPEQEVAELTTLEERIELLKQQGLDNLVVVPFDKAFAAQTAQQYIQDFLVKLFSPSLIIIGYDHKFGNNREGDFALMQQMGKEFAYDVKEIPKQVLNEVAVSSTKIREAIAKGDAQTANQLLGYTYFFRGYVVEGNKLGRKLGYPTANLQIQDAGKLVPANGVYVVLAQIEGDTRILKGMMNIGTRPTVDGTQKTTEVNLFDFEEDIYNRHLKVFVKYHLREEVKFNGLDKLIEQLHKDKEQSLQLLADAE</sequence>
<dbReference type="GO" id="GO:0009231">
    <property type="term" value="P:riboflavin biosynthetic process"/>
    <property type="evidence" value="ECO:0007669"/>
    <property type="project" value="InterPro"/>
</dbReference>
<dbReference type="InterPro" id="IPR014729">
    <property type="entry name" value="Rossmann-like_a/b/a_fold"/>
</dbReference>
<dbReference type="Proteomes" id="UP000290204">
    <property type="component" value="Unassembled WGS sequence"/>
</dbReference>
<protein>
    <recommendedName>
        <fullName evidence="15">Riboflavin biosynthesis protein</fullName>
    </recommendedName>
    <domain>
        <recommendedName>
            <fullName evidence="15">Riboflavin kinase</fullName>
            <ecNumber evidence="15">2.7.1.26</ecNumber>
        </recommendedName>
        <alternativeName>
            <fullName evidence="15">Flavokinase</fullName>
        </alternativeName>
    </domain>
    <domain>
        <recommendedName>
            <fullName evidence="15">FMN adenylyltransferase</fullName>
            <ecNumber evidence="15">2.7.7.2</ecNumber>
        </recommendedName>
        <alternativeName>
            <fullName evidence="15">FAD pyrophosphorylase</fullName>
        </alternativeName>
        <alternativeName>
            <fullName evidence="15">FAD synthase</fullName>
        </alternativeName>
    </domain>
</protein>
<dbReference type="GO" id="GO:0003919">
    <property type="term" value="F:FMN adenylyltransferase activity"/>
    <property type="evidence" value="ECO:0007669"/>
    <property type="project" value="UniProtKB-UniRule"/>
</dbReference>
<comment type="catalytic activity">
    <reaction evidence="14 15">
        <text>FMN + ATP + H(+) = FAD + diphosphate</text>
        <dbReference type="Rhea" id="RHEA:17237"/>
        <dbReference type="ChEBI" id="CHEBI:15378"/>
        <dbReference type="ChEBI" id="CHEBI:30616"/>
        <dbReference type="ChEBI" id="CHEBI:33019"/>
        <dbReference type="ChEBI" id="CHEBI:57692"/>
        <dbReference type="ChEBI" id="CHEBI:58210"/>
        <dbReference type="EC" id="2.7.7.2"/>
    </reaction>
</comment>
<keyword evidence="18" id="KW-1185">Reference proteome</keyword>
<evidence type="ECO:0000313" key="18">
    <source>
        <dbReference type="Proteomes" id="UP000290204"/>
    </source>
</evidence>
<dbReference type="NCBIfam" id="NF004160">
    <property type="entry name" value="PRK05627.1-3"/>
    <property type="match status" value="1"/>
</dbReference>
<keyword evidence="4 15" id="KW-0285">Flavoprotein</keyword>
<evidence type="ECO:0000256" key="14">
    <source>
        <dbReference type="ARBA" id="ARBA00049494"/>
    </source>
</evidence>
<dbReference type="GO" id="GO:0008531">
    <property type="term" value="F:riboflavin kinase activity"/>
    <property type="evidence" value="ECO:0007669"/>
    <property type="project" value="UniProtKB-UniRule"/>
</dbReference>
<evidence type="ECO:0000256" key="15">
    <source>
        <dbReference type="PIRNR" id="PIRNR004491"/>
    </source>
</evidence>
<dbReference type="PANTHER" id="PTHR22749">
    <property type="entry name" value="RIBOFLAVIN KINASE/FMN ADENYLYLTRANSFERASE"/>
    <property type="match status" value="1"/>
</dbReference>
<evidence type="ECO:0000256" key="5">
    <source>
        <dbReference type="ARBA" id="ARBA00022643"/>
    </source>
</evidence>
<evidence type="ECO:0000256" key="8">
    <source>
        <dbReference type="ARBA" id="ARBA00022741"/>
    </source>
</evidence>
<dbReference type="SUPFAM" id="SSF52374">
    <property type="entry name" value="Nucleotidylyl transferase"/>
    <property type="match status" value="1"/>
</dbReference>
<dbReference type="FunFam" id="3.40.50.620:FF:000021">
    <property type="entry name" value="Riboflavin biosynthesis protein"/>
    <property type="match status" value="1"/>
</dbReference>
<comment type="pathway">
    <text evidence="2 15">Cofactor biosynthesis; FAD biosynthesis; FAD from FMN: step 1/1.</text>
</comment>
<keyword evidence="5 15" id="KW-0288">FMN</keyword>
<dbReference type="RefSeq" id="WP_129131865.1">
    <property type="nucleotide sequence ID" value="NZ_SDHW01000005.1"/>
</dbReference>
<dbReference type="AlphaFoldDB" id="A0A4Q1CFR7"/>
<evidence type="ECO:0000256" key="3">
    <source>
        <dbReference type="ARBA" id="ARBA00005201"/>
    </source>
</evidence>
<dbReference type="InterPro" id="IPR002606">
    <property type="entry name" value="Riboflavin_kinase_bac"/>
</dbReference>
<dbReference type="InterPro" id="IPR023465">
    <property type="entry name" value="Riboflavin_kinase_dom_sf"/>
</dbReference>
<keyword evidence="12" id="KW-0511">Multifunctional enzyme</keyword>
<dbReference type="Gene3D" id="2.40.30.30">
    <property type="entry name" value="Riboflavin kinase-like"/>
    <property type="match status" value="1"/>
</dbReference>
<comment type="catalytic activity">
    <reaction evidence="13 15">
        <text>riboflavin + ATP = FMN + ADP + H(+)</text>
        <dbReference type="Rhea" id="RHEA:14357"/>
        <dbReference type="ChEBI" id="CHEBI:15378"/>
        <dbReference type="ChEBI" id="CHEBI:30616"/>
        <dbReference type="ChEBI" id="CHEBI:57986"/>
        <dbReference type="ChEBI" id="CHEBI:58210"/>
        <dbReference type="ChEBI" id="CHEBI:456216"/>
        <dbReference type="EC" id="2.7.1.26"/>
    </reaction>
</comment>
<organism evidence="17 18">
    <name type="scientific">Lacibacter luteus</name>
    <dbReference type="NCBI Taxonomy" id="2508719"/>
    <lineage>
        <taxon>Bacteria</taxon>
        <taxon>Pseudomonadati</taxon>
        <taxon>Bacteroidota</taxon>
        <taxon>Chitinophagia</taxon>
        <taxon>Chitinophagales</taxon>
        <taxon>Chitinophagaceae</taxon>
        <taxon>Lacibacter</taxon>
    </lineage>
</organism>
<comment type="similarity">
    <text evidence="15">Belongs to the ribF family.</text>
</comment>
<dbReference type="EC" id="2.7.7.2" evidence="15"/>
<keyword evidence="6 15" id="KW-0808">Transferase</keyword>
<dbReference type="InterPro" id="IPR015865">
    <property type="entry name" value="Riboflavin_kinase_bac/euk"/>
</dbReference>
<evidence type="ECO:0000256" key="7">
    <source>
        <dbReference type="ARBA" id="ARBA00022695"/>
    </source>
</evidence>
<dbReference type="OrthoDB" id="9803667at2"/>
<dbReference type="SUPFAM" id="SSF82114">
    <property type="entry name" value="Riboflavin kinase-like"/>
    <property type="match status" value="1"/>
</dbReference>
<dbReference type="Pfam" id="PF06574">
    <property type="entry name" value="FAD_syn"/>
    <property type="match status" value="1"/>
</dbReference>
<keyword evidence="8 15" id="KW-0547">Nucleotide-binding</keyword>
<evidence type="ECO:0000256" key="13">
    <source>
        <dbReference type="ARBA" id="ARBA00047880"/>
    </source>
</evidence>
<evidence type="ECO:0000256" key="12">
    <source>
        <dbReference type="ARBA" id="ARBA00023268"/>
    </source>
</evidence>
<keyword evidence="9 15" id="KW-0418">Kinase</keyword>